<name>A0A847VDH0_9BACT</name>
<dbReference type="Gene3D" id="3.30.1200.10">
    <property type="entry name" value="YggU-like"/>
    <property type="match status" value="1"/>
</dbReference>
<evidence type="ECO:0000313" key="3">
    <source>
        <dbReference type="Proteomes" id="UP000564033"/>
    </source>
</evidence>
<evidence type="ECO:0000313" key="2">
    <source>
        <dbReference type="EMBL" id="NLZ24472.1"/>
    </source>
</evidence>
<organism evidence="2 3">
    <name type="scientific">Candidatus Dojkabacteria bacterium</name>
    <dbReference type="NCBI Taxonomy" id="2099670"/>
    <lineage>
        <taxon>Bacteria</taxon>
        <taxon>Candidatus Dojkabacteria</taxon>
    </lineage>
</organism>
<dbReference type="InterPro" id="IPR036591">
    <property type="entry name" value="YggU-like_sf"/>
</dbReference>
<dbReference type="Pfam" id="PF02594">
    <property type="entry name" value="DUF167"/>
    <property type="match status" value="1"/>
</dbReference>
<proteinExistence type="inferred from homology"/>
<reference evidence="2 3" key="1">
    <citation type="journal article" date="2020" name="Biotechnol. Biofuels">
        <title>New insights from the biogas microbiome by comprehensive genome-resolved metagenomics of nearly 1600 species originating from multiple anaerobic digesters.</title>
        <authorList>
            <person name="Campanaro S."/>
            <person name="Treu L."/>
            <person name="Rodriguez-R L.M."/>
            <person name="Kovalovszki A."/>
            <person name="Ziels R.M."/>
            <person name="Maus I."/>
            <person name="Zhu X."/>
            <person name="Kougias P.G."/>
            <person name="Basile A."/>
            <person name="Luo G."/>
            <person name="Schluter A."/>
            <person name="Konstantinidis K.T."/>
            <person name="Angelidaki I."/>
        </authorList>
    </citation>
    <scope>NUCLEOTIDE SEQUENCE [LARGE SCALE GENOMIC DNA]</scope>
    <source>
        <strain evidence="2">AS19jrsBPTG_9</strain>
    </source>
</reference>
<sequence length="75" mass="8494">MIINVKVTTRSRKSDVKVSDGVYLVSLKSLPFKNKANIELINTLSSYFNVSKSSIKILRGLKSRHKLVEIKQDDT</sequence>
<dbReference type="AlphaFoldDB" id="A0A847VDH0"/>
<dbReference type="NCBIfam" id="TIGR00251">
    <property type="entry name" value="DUF167 family protein"/>
    <property type="match status" value="1"/>
</dbReference>
<evidence type="ECO:0000256" key="1">
    <source>
        <dbReference type="ARBA" id="ARBA00010364"/>
    </source>
</evidence>
<dbReference type="EMBL" id="JAAZIL010000047">
    <property type="protein sequence ID" value="NLZ24472.1"/>
    <property type="molecule type" value="Genomic_DNA"/>
</dbReference>
<dbReference type="SMART" id="SM01152">
    <property type="entry name" value="DUF167"/>
    <property type="match status" value="1"/>
</dbReference>
<dbReference type="InterPro" id="IPR003746">
    <property type="entry name" value="DUF167"/>
</dbReference>
<dbReference type="SUPFAM" id="SSF69786">
    <property type="entry name" value="YggU-like"/>
    <property type="match status" value="1"/>
</dbReference>
<comment type="similarity">
    <text evidence="1">Belongs to the UPF0235 family.</text>
</comment>
<accession>A0A847VDH0</accession>
<gene>
    <name evidence="2" type="ORF">GX888_01855</name>
</gene>
<protein>
    <submittedName>
        <fullName evidence="2">DUF167 domain-containing protein</fullName>
    </submittedName>
</protein>
<comment type="caution">
    <text evidence="2">The sequence shown here is derived from an EMBL/GenBank/DDBJ whole genome shotgun (WGS) entry which is preliminary data.</text>
</comment>
<dbReference type="Proteomes" id="UP000564033">
    <property type="component" value="Unassembled WGS sequence"/>
</dbReference>